<sequence length="340" mass="37695">MEGGEEVYFVRSEDGYTPKEILRTTAAAVLWKATAKPSTPPPPSQPEKPVQILMVDADKLECVYELTEEYKLAKRCHHEHLVGVHVSFWSKTDNRLWIVMPSVSRVSLRAMIASSPSALPEAGVGTLLRQTLEGLDCVHALGDRPHGNVCAGCVYMADGDFATAKLGFRELMCERTTKRAAECWVAPELARDPKMVHGKAADVWTFGLFALELVYGGKIPVSTHENVKALLRDNFNVKAPSSSSSSSRRPSFSWKLFGRLKTKAKTKTKTVAISDLLGEVIRMCLREDPSKRPTTKQLLEHEYFKTTLSSSNNGEESVLDDKNNKMKKALADLLKKACTL</sequence>
<name>A0A484NKB2_9ASTE</name>
<comment type="similarity">
    <text evidence="1">Belongs to the protein kinase superfamily. STE Ser/Thr protein kinase family. STE20 subfamily.</text>
</comment>
<evidence type="ECO:0000256" key="1">
    <source>
        <dbReference type="ARBA" id="ARBA00008874"/>
    </source>
</evidence>
<dbReference type="PROSITE" id="PS50011">
    <property type="entry name" value="PROTEIN_KINASE_DOM"/>
    <property type="match status" value="1"/>
</dbReference>
<accession>A0A484NKB2</accession>
<dbReference type="Gene3D" id="1.10.510.10">
    <property type="entry name" value="Transferase(Phosphotransferase) domain 1"/>
    <property type="match status" value="1"/>
</dbReference>
<dbReference type="GO" id="GO:0005524">
    <property type="term" value="F:ATP binding"/>
    <property type="evidence" value="ECO:0007669"/>
    <property type="project" value="InterPro"/>
</dbReference>
<dbReference type="GO" id="GO:0043539">
    <property type="term" value="F:protein serine/threonine kinase activator activity"/>
    <property type="evidence" value="ECO:0007669"/>
    <property type="project" value="InterPro"/>
</dbReference>
<dbReference type="AlphaFoldDB" id="A0A484NKB2"/>
<protein>
    <recommendedName>
        <fullName evidence="2">Protein kinase domain-containing protein</fullName>
    </recommendedName>
</protein>
<reference evidence="3 4" key="1">
    <citation type="submission" date="2018-04" db="EMBL/GenBank/DDBJ databases">
        <authorList>
            <person name="Vogel A."/>
        </authorList>
    </citation>
    <scope>NUCLEOTIDE SEQUENCE [LARGE SCALE GENOMIC DNA]</scope>
</reference>
<feature type="domain" description="Protein kinase" evidence="2">
    <location>
        <begin position="16"/>
        <end position="304"/>
    </location>
</feature>
<dbReference type="Gene3D" id="3.30.200.20">
    <property type="entry name" value="Phosphorylase Kinase, domain 1"/>
    <property type="match status" value="1"/>
</dbReference>
<proteinExistence type="inferred from homology"/>
<dbReference type="PANTHER" id="PTHR48014:SF7">
    <property type="entry name" value="SERINE_THREONINE-PROTEIN KINASE BLUS1"/>
    <property type="match status" value="1"/>
</dbReference>
<evidence type="ECO:0000313" key="3">
    <source>
        <dbReference type="EMBL" id="VFR00789.1"/>
    </source>
</evidence>
<dbReference type="Proteomes" id="UP000595140">
    <property type="component" value="Unassembled WGS sequence"/>
</dbReference>
<organism evidence="3 4">
    <name type="scientific">Cuscuta campestris</name>
    <dbReference type="NCBI Taxonomy" id="132261"/>
    <lineage>
        <taxon>Eukaryota</taxon>
        <taxon>Viridiplantae</taxon>
        <taxon>Streptophyta</taxon>
        <taxon>Embryophyta</taxon>
        <taxon>Tracheophyta</taxon>
        <taxon>Spermatophyta</taxon>
        <taxon>Magnoliopsida</taxon>
        <taxon>eudicotyledons</taxon>
        <taxon>Gunneridae</taxon>
        <taxon>Pentapetalae</taxon>
        <taxon>asterids</taxon>
        <taxon>lamiids</taxon>
        <taxon>Solanales</taxon>
        <taxon>Convolvulaceae</taxon>
        <taxon>Cuscuteae</taxon>
        <taxon>Cuscuta</taxon>
        <taxon>Cuscuta subgen. Grammica</taxon>
        <taxon>Cuscuta sect. Cleistogrammica</taxon>
    </lineage>
</organism>
<dbReference type="PANTHER" id="PTHR48014">
    <property type="entry name" value="SERINE/THREONINE-PROTEIN KINASE FRAY2"/>
    <property type="match status" value="1"/>
</dbReference>
<evidence type="ECO:0000259" key="2">
    <source>
        <dbReference type="PROSITE" id="PS50011"/>
    </source>
</evidence>
<dbReference type="Pfam" id="PF00069">
    <property type="entry name" value="Pkinase"/>
    <property type="match status" value="1"/>
</dbReference>
<dbReference type="InterPro" id="IPR047173">
    <property type="entry name" value="STRAD_A/B-like"/>
</dbReference>
<dbReference type="GO" id="GO:0004672">
    <property type="term" value="F:protein kinase activity"/>
    <property type="evidence" value="ECO:0007669"/>
    <property type="project" value="InterPro"/>
</dbReference>
<dbReference type="InterPro" id="IPR011009">
    <property type="entry name" value="Kinase-like_dom_sf"/>
</dbReference>
<dbReference type="InterPro" id="IPR000719">
    <property type="entry name" value="Prot_kinase_dom"/>
</dbReference>
<dbReference type="OrthoDB" id="840771at2759"/>
<evidence type="ECO:0000313" key="4">
    <source>
        <dbReference type="Proteomes" id="UP000595140"/>
    </source>
</evidence>
<dbReference type="SUPFAM" id="SSF56112">
    <property type="entry name" value="Protein kinase-like (PK-like)"/>
    <property type="match status" value="1"/>
</dbReference>
<keyword evidence="4" id="KW-1185">Reference proteome</keyword>
<dbReference type="EMBL" id="OOIL02006718">
    <property type="protein sequence ID" value="VFR00789.1"/>
    <property type="molecule type" value="Genomic_DNA"/>
</dbReference>
<gene>
    <name evidence="3" type="ORF">CCAM_LOCUS42564</name>
</gene>